<accession>A0A9P5PU07</accession>
<dbReference type="AlphaFoldDB" id="A0A9P5PU07"/>
<organism evidence="1 2">
    <name type="scientific">Rhodocollybia butyracea</name>
    <dbReference type="NCBI Taxonomy" id="206335"/>
    <lineage>
        <taxon>Eukaryota</taxon>
        <taxon>Fungi</taxon>
        <taxon>Dikarya</taxon>
        <taxon>Basidiomycota</taxon>
        <taxon>Agaricomycotina</taxon>
        <taxon>Agaricomycetes</taxon>
        <taxon>Agaricomycetidae</taxon>
        <taxon>Agaricales</taxon>
        <taxon>Marasmiineae</taxon>
        <taxon>Omphalotaceae</taxon>
        <taxon>Rhodocollybia</taxon>
    </lineage>
</organism>
<proteinExistence type="predicted"/>
<evidence type="ECO:0000313" key="2">
    <source>
        <dbReference type="Proteomes" id="UP000772434"/>
    </source>
</evidence>
<feature type="non-terminal residue" evidence="1">
    <location>
        <position position="1"/>
    </location>
</feature>
<reference evidence="1" key="1">
    <citation type="submission" date="2020-11" db="EMBL/GenBank/DDBJ databases">
        <authorList>
            <consortium name="DOE Joint Genome Institute"/>
            <person name="Ahrendt S."/>
            <person name="Riley R."/>
            <person name="Andreopoulos W."/>
            <person name="Labutti K."/>
            <person name="Pangilinan J."/>
            <person name="Ruiz-Duenas F.J."/>
            <person name="Barrasa J.M."/>
            <person name="Sanchez-Garcia M."/>
            <person name="Camarero S."/>
            <person name="Miyauchi S."/>
            <person name="Serrano A."/>
            <person name="Linde D."/>
            <person name="Babiker R."/>
            <person name="Drula E."/>
            <person name="Ayuso-Fernandez I."/>
            <person name="Pacheco R."/>
            <person name="Padilla G."/>
            <person name="Ferreira P."/>
            <person name="Barriuso J."/>
            <person name="Kellner H."/>
            <person name="Castanera R."/>
            <person name="Alfaro M."/>
            <person name="Ramirez L."/>
            <person name="Pisabarro A.G."/>
            <person name="Kuo A."/>
            <person name="Tritt A."/>
            <person name="Lipzen A."/>
            <person name="He G."/>
            <person name="Yan M."/>
            <person name="Ng V."/>
            <person name="Cullen D."/>
            <person name="Martin F."/>
            <person name="Rosso M.-N."/>
            <person name="Henrissat B."/>
            <person name="Hibbett D."/>
            <person name="Martinez A.T."/>
            <person name="Grigoriev I.V."/>
        </authorList>
    </citation>
    <scope>NUCLEOTIDE SEQUENCE</scope>
    <source>
        <strain evidence="1">AH 40177</strain>
    </source>
</reference>
<dbReference type="Proteomes" id="UP000772434">
    <property type="component" value="Unassembled WGS sequence"/>
</dbReference>
<protein>
    <submittedName>
        <fullName evidence="1">Uncharacterized protein</fullName>
    </submittedName>
</protein>
<keyword evidence="2" id="KW-1185">Reference proteome</keyword>
<dbReference type="EMBL" id="JADNRY010000051">
    <property type="protein sequence ID" value="KAF9069386.1"/>
    <property type="molecule type" value="Genomic_DNA"/>
</dbReference>
<comment type="caution">
    <text evidence="1">The sequence shown here is derived from an EMBL/GenBank/DDBJ whole genome shotgun (WGS) entry which is preliminary data.</text>
</comment>
<name>A0A9P5PU07_9AGAR</name>
<gene>
    <name evidence="1" type="ORF">BDP27DRAFT_1222715</name>
</gene>
<sequence length="96" mass="10807">WHRGPSSGNSGIQCLNILHVCWLEFDDSWNWGLQAKHFPRVYFPDASSPEAFGFLNPACVLCGVYLMPVYHLGLTEELLGRDSVARQMETGDEGKH</sequence>
<dbReference type="OrthoDB" id="3183767at2759"/>
<evidence type="ECO:0000313" key="1">
    <source>
        <dbReference type="EMBL" id="KAF9069386.1"/>
    </source>
</evidence>